<evidence type="ECO:0000256" key="6">
    <source>
        <dbReference type="ARBA" id="ARBA00023125"/>
    </source>
</evidence>
<evidence type="ECO:0000256" key="9">
    <source>
        <dbReference type="PROSITE-ProRule" id="PRU00023"/>
    </source>
</evidence>
<dbReference type="InterPro" id="IPR012337">
    <property type="entry name" value="RNaseH-like_sf"/>
</dbReference>
<dbReference type="SUPFAM" id="SSF53098">
    <property type="entry name" value="Ribonuclease H-like"/>
    <property type="match status" value="1"/>
</dbReference>
<dbReference type="Pfam" id="PF05699">
    <property type="entry name" value="Dimer_Tnp_hAT"/>
    <property type="match status" value="1"/>
</dbReference>
<dbReference type="Pfam" id="PF12796">
    <property type="entry name" value="Ank_2"/>
    <property type="match status" value="1"/>
</dbReference>
<dbReference type="InterPro" id="IPR002110">
    <property type="entry name" value="Ankyrin_rpt"/>
</dbReference>
<sequence length="877" mass="100325">MESYMPVKFQSPSNNEDTCDAISGSLDPLADDEWETFPWNKFPGYTVSERAGKQTSWVWQHGFDIQSNEHPTKRKWVCKACLKRPKSKCTDFSAVGTQNIENHLFKDHSLVDASGKRPPPGSVRRINEKTPSRSIADMLNLNVSDPKEQAIANALIQRFSKDHFQKLLIEWLIDANVSFRQPEHRRLRRVFEYLNPSVAVTNAHISHDTVRRRIVELHHRHKKSIINHLRGIPGLIHISFDGWCSRNRHALYGILCFYVDGSGLPSKLVLGLPELKRSHTGANIAAQILEILESYEILDKIGYITLDNAGNMDTATDEMAKVLGLEPRKRRVRCFGHVLNLVVKALLFGHGAEAFETEIDGEPVLDATQHELWRTKGPIGKLHNLIHWIHRSDKLTYRLRTFQQDFFSQSDNPKIRAKKPVDVVLDNLTRWLSTLYMIRRALVLCPFLEDLVEKVTLEFKKECRSGTKHKGDLPLCLRDESLLSEKDWKVIELMDKVLVDFEEALRMLEGDAQNRVRKGGAIEAYGNMWDVASTYEFLMDSLEEWKAVADDHPDPEHFKININLGWAKLNDYYTKLDETPAYYASAILNPEAKRLVRSLWEREYKTLSIAETPEEEPPYKRLKTMSALERHRAQRTSSLAGDYSSSPTSLMGDHDEYDRWLSSPDTKRDPFVTNLFQYWWGKRKEYPRLSRMGLDLLSIPPMSAECERLFSVAGQMVSPQRSRLEASTIGVTQTLRSWVRNGLISTIDPLIDWMELNGSPAWMVGLLLSEGADANAADFEGRTPLMEAALWGRLRNVRILLEYGADKSLACIERGRLQVAADLARPSRRNARSRWTFAGGSSNSNPIHKEDTYARDRDREDIVRLLDNTPQQSGIAV</sequence>
<dbReference type="PROSITE" id="PS50088">
    <property type="entry name" value="ANK_REPEAT"/>
    <property type="match status" value="1"/>
</dbReference>
<dbReference type="InterPro" id="IPR052035">
    <property type="entry name" value="ZnF_BED_domain_contain"/>
</dbReference>
<keyword evidence="5" id="KW-0805">Transcription regulation</keyword>
<gene>
    <name evidence="12" type="ORF">PCL_08403</name>
</gene>
<dbReference type="GO" id="GO:0008270">
    <property type="term" value="F:zinc ion binding"/>
    <property type="evidence" value="ECO:0007669"/>
    <property type="project" value="UniProtKB-KW"/>
</dbReference>
<feature type="domain" description="BED-type" evidence="11">
    <location>
        <begin position="53"/>
        <end position="115"/>
    </location>
</feature>
<evidence type="ECO:0000313" key="13">
    <source>
        <dbReference type="Proteomes" id="UP000245956"/>
    </source>
</evidence>
<name>A0A2U3DRT4_PURLI</name>
<proteinExistence type="predicted"/>
<accession>A0A2U3DRT4</accession>
<dbReference type="PROSITE" id="PS50808">
    <property type="entry name" value="ZF_BED"/>
    <property type="match status" value="1"/>
</dbReference>
<dbReference type="GO" id="GO:0005634">
    <property type="term" value="C:nucleus"/>
    <property type="evidence" value="ECO:0007669"/>
    <property type="project" value="UniProtKB-SubCell"/>
</dbReference>
<evidence type="ECO:0000256" key="10">
    <source>
        <dbReference type="PROSITE-ProRule" id="PRU00027"/>
    </source>
</evidence>
<keyword evidence="4" id="KW-0862">Zinc</keyword>
<evidence type="ECO:0000256" key="8">
    <source>
        <dbReference type="ARBA" id="ARBA00023242"/>
    </source>
</evidence>
<dbReference type="GO" id="GO:0003677">
    <property type="term" value="F:DNA binding"/>
    <property type="evidence" value="ECO:0007669"/>
    <property type="project" value="UniProtKB-KW"/>
</dbReference>
<evidence type="ECO:0000313" key="12">
    <source>
        <dbReference type="EMBL" id="PWI64952.1"/>
    </source>
</evidence>
<comment type="subcellular location">
    <subcellularLocation>
        <location evidence="1">Nucleus</location>
    </subcellularLocation>
</comment>
<dbReference type="PROSITE" id="PS50297">
    <property type="entry name" value="ANK_REP_REGION"/>
    <property type="match status" value="1"/>
</dbReference>
<feature type="repeat" description="ANK" evidence="9">
    <location>
        <begin position="780"/>
        <end position="806"/>
    </location>
</feature>
<dbReference type="InterPro" id="IPR003656">
    <property type="entry name" value="Znf_BED"/>
</dbReference>
<dbReference type="PANTHER" id="PTHR46481:SF10">
    <property type="entry name" value="ZINC FINGER BED DOMAIN-CONTAINING PROTEIN 39"/>
    <property type="match status" value="1"/>
</dbReference>
<keyword evidence="3 10" id="KW-0863">Zinc-finger</keyword>
<comment type="caution">
    <text evidence="12">The sequence shown here is derived from an EMBL/GenBank/DDBJ whole genome shotgun (WGS) entry which is preliminary data.</text>
</comment>
<dbReference type="Proteomes" id="UP000245956">
    <property type="component" value="Unassembled WGS sequence"/>
</dbReference>
<evidence type="ECO:0000259" key="11">
    <source>
        <dbReference type="PROSITE" id="PS50808"/>
    </source>
</evidence>
<keyword evidence="9" id="KW-0040">ANK repeat</keyword>
<evidence type="ECO:0000256" key="2">
    <source>
        <dbReference type="ARBA" id="ARBA00022723"/>
    </source>
</evidence>
<keyword evidence="2" id="KW-0479">Metal-binding</keyword>
<dbReference type="SMART" id="SM00248">
    <property type="entry name" value="ANK"/>
    <property type="match status" value="1"/>
</dbReference>
<evidence type="ECO:0000256" key="5">
    <source>
        <dbReference type="ARBA" id="ARBA00023015"/>
    </source>
</evidence>
<dbReference type="GO" id="GO:0046983">
    <property type="term" value="F:protein dimerization activity"/>
    <property type="evidence" value="ECO:0007669"/>
    <property type="project" value="InterPro"/>
</dbReference>
<dbReference type="AlphaFoldDB" id="A0A2U3DRT4"/>
<evidence type="ECO:0000256" key="3">
    <source>
        <dbReference type="ARBA" id="ARBA00022771"/>
    </source>
</evidence>
<keyword evidence="8" id="KW-0539">Nucleus</keyword>
<evidence type="ECO:0000256" key="1">
    <source>
        <dbReference type="ARBA" id="ARBA00004123"/>
    </source>
</evidence>
<keyword evidence="6" id="KW-0238">DNA-binding</keyword>
<dbReference type="EMBL" id="LCWV01000041">
    <property type="protein sequence ID" value="PWI64952.1"/>
    <property type="molecule type" value="Genomic_DNA"/>
</dbReference>
<keyword evidence="7" id="KW-0804">Transcription</keyword>
<evidence type="ECO:0000256" key="7">
    <source>
        <dbReference type="ARBA" id="ARBA00023163"/>
    </source>
</evidence>
<organism evidence="12 13">
    <name type="scientific">Purpureocillium lilacinum</name>
    <name type="common">Paecilomyces lilacinus</name>
    <dbReference type="NCBI Taxonomy" id="33203"/>
    <lineage>
        <taxon>Eukaryota</taxon>
        <taxon>Fungi</taxon>
        <taxon>Dikarya</taxon>
        <taxon>Ascomycota</taxon>
        <taxon>Pezizomycotina</taxon>
        <taxon>Sordariomycetes</taxon>
        <taxon>Hypocreomycetidae</taxon>
        <taxon>Hypocreales</taxon>
        <taxon>Ophiocordycipitaceae</taxon>
        <taxon>Purpureocillium</taxon>
    </lineage>
</organism>
<protein>
    <recommendedName>
        <fullName evidence="11">BED-type domain-containing protein</fullName>
    </recommendedName>
</protein>
<evidence type="ECO:0000256" key="4">
    <source>
        <dbReference type="ARBA" id="ARBA00022833"/>
    </source>
</evidence>
<dbReference type="Gene3D" id="1.25.40.20">
    <property type="entry name" value="Ankyrin repeat-containing domain"/>
    <property type="match status" value="1"/>
</dbReference>
<reference evidence="12 13" key="1">
    <citation type="journal article" date="2016" name="Front. Microbiol.">
        <title>Genome and transcriptome sequences reveal the specific parasitism of the nematophagous Purpureocillium lilacinum 36-1.</title>
        <authorList>
            <person name="Xie J."/>
            <person name="Li S."/>
            <person name="Mo C."/>
            <person name="Xiao X."/>
            <person name="Peng D."/>
            <person name="Wang G."/>
            <person name="Xiao Y."/>
        </authorList>
    </citation>
    <scope>NUCLEOTIDE SEQUENCE [LARGE SCALE GENOMIC DNA]</scope>
    <source>
        <strain evidence="12 13">36-1</strain>
    </source>
</reference>
<dbReference type="InterPro" id="IPR008906">
    <property type="entry name" value="HATC_C_dom"/>
</dbReference>
<dbReference type="InterPro" id="IPR036770">
    <property type="entry name" value="Ankyrin_rpt-contain_sf"/>
</dbReference>
<dbReference type="PANTHER" id="PTHR46481">
    <property type="entry name" value="ZINC FINGER BED DOMAIN-CONTAINING PROTEIN 4"/>
    <property type="match status" value="1"/>
</dbReference>
<dbReference type="SUPFAM" id="SSF48403">
    <property type="entry name" value="Ankyrin repeat"/>
    <property type="match status" value="1"/>
</dbReference>